<dbReference type="RefSeq" id="WP_122919013.1">
    <property type="nucleotide sequence ID" value="NZ_RHHQ01000012.1"/>
</dbReference>
<feature type="domain" description="WYL" evidence="2">
    <location>
        <begin position="139"/>
        <end position="205"/>
    </location>
</feature>
<evidence type="ECO:0000259" key="1">
    <source>
        <dbReference type="Pfam" id="PF08279"/>
    </source>
</evidence>
<dbReference type="Pfam" id="PF13280">
    <property type="entry name" value="WYL"/>
    <property type="match status" value="1"/>
</dbReference>
<accession>A0A3M8DIW5</accession>
<name>A0A3M8DIW5_9BACL</name>
<gene>
    <name evidence="3" type="ORF">EDM56_16760</name>
</gene>
<dbReference type="Gene3D" id="1.10.10.10">
    <property type="entry name" value="Winged helix-like DNA-binding domain superfamily/Winged helix DNA-binding domain"/>
    <property type="match status" value="1"/>
</dbReference>
<dbReference type="InterPro" id="IPR036390">
    <property type="entry name" value="WH_DNA-bd_sf"/>
</dbReference>
<dbReference type="InterPro" id="IPR026881">
    <property type="entry name" value="WYL_dom"/>
</dbReference>
<evidence type="ECO:0000259" key="2">
    <source>
        <dbReference type="Pfam" id="PF13280"/>
    </source>
</evidence>
<reference evidence="3 4" key="1">
    <citation type="submission" date="2018-10" db="EMBL/GenBank/DDBJ databases">
        <title>Phylogenomics of Brevibacillus.</title>
        <authorList>
            <person name="Dunlap C."/>
        </authorList>
    </citation>
    <scope>NUCLEOTIDE SEQUENCE [LARGE SCALE GENOMIC DNA]</scope>
    <source>
        <strain evidence="3 4">JCM 15716</strain>
    </source>
</reference>
<dbReference type="EMBL" id="RHHQ01000012">
    <property type="protein sequence ID" value="RNB87315.1"/>
    <property type="molecule type" value="Genomic_DNA"/>
</dbReference>
<dbReference type="AlphaFoldDB" id="A0A3M8DIW5"/>
<evidence type="ECO:0000313" key="3">
    <source>
        <dbReference type="EMBL" id="RNB87315.1"/>
    </source>
</evidence>
<evidence type="ECO:0000313" key="4">
    <source>
        <dbReference type="Proteomes" id="UP000271031"/>
    </source>
</evidence>
<dbReference type="InterPro" id="IPR013196">
    <property type="entry name" value="HTH_11"/>
</dbReference>
<dbReference type="OrthoDB" id="9767131at2"/>
<dbReference type="PANTHER" id="PTHR34580:SF3">
    <property type="entry name" value="PROTEIN PAFB"/>
    <property type="match status" value="1"/>
</dbReference>
<keyword evidence="4" id="KW-1185">Reference proteome</keyword>
<sequence length="327" mass="37488">MSKADNMLSILWLLKVGKRMTAKQLAEALEINIRTVYRYIDALCASGVPIVSDPGHYGGYSLLSQFTEAPLFFHLDEQKALIHAAVFAQEAGYPFGESLENAVSKLKRYTNEKQLETINRHMVGFDVIKPPPDSSLTDYLKELELSVAESCTLSMDYQTSREPLPKSRLIDPYGLVNWKNKWYVVGHCHLRDEIRSFRVDRIRALIRTEASFVRPEDFSARHFFMKSLLPDPTKPDNLVSVHIVGKSQALDDLCNHWMLGHIVIERSETHVHLKLDEQMIQSLAPYFLLSYGKAIRVIEPLQLKERMVAIVTDLLDFYQLDDSEKPH</sequence>
<feature type="domain" description="Helix-turn-helix type 11" evidence="1">
    <location>
        <begin position="8"/>
        <end position="60"/>
    </location>
</feature>
<dbReference type="InterPro" id="IPR036388">
    <property type="entry name" value="WH-like_DNA-bd_sf"/>
</dbReference>
<dbReference type="SUPFAM" id="SSF46785">
    <property type="entry name" value="Winged helix' DNA-binding domain"/>
    <property type="match status" value="1"/>
</dbReference>
<proteinExistence type="predicted"/>
<comment type="caution">
    <text evidence="3">The sequence shown here is derived from an EMBL/GenBank/DDBJ whole genome shotgun (WGS) entry which is preliminary data.</text>
</comment>
<organism evidence="3 4">
    <name type="scientific">Brevibacillus fluminis</name>
    <dbReference type="NCBI Taxonomy" id="511487"/>
    <lineage>
        <taxon>Bacteria</taxon>
        <taxon>Bacillati</taxon>
        <taxon>Bacillota</taxon>
        <taxon>Bacilli</taxon>
        <taxon>Bacillales</taxon>
        <taxon>Paenibacillaceae</taxon>
        <taxon>Brevibacillus</taxon>
    </lineage>
</organism>
<protein>
    <submittedName>
        <fullName evidence="3">YafY family transcriptional regulator</fullName>
    </submittedName>
</protein>
<dbReference type="PANTHER" id="PTHR34580">
    <property type="match status" value="1"/>
</dbReference>
<dbReference type="Proteomes" id="UP000271031">
    <property type="component" value="Unassembled WGS sequence"/>
</dbReference>
<dbReference type="InterPro" id="IPR051534">
    <property type="entry name" value="CBASS_pafABC_assoc_protein"/>
</dbReference>
<dbReference type="Pfam" id="PF08279">
    <property type="entry name" value="HTH_11"/>
    <property type="match status" value="1"/>
</dbReference>
<dbReference type="PROSITE" id="PS52050">
    <property type="entry name" value="WYL"/>
    <property type="match status" value="1"/>
</dbReference>